<protein>
    <submittedName>
        <fullName evidence="1">Uncharacterized protein</fullName>
    </submittedName>
</protein>
<dbReference type="EMBL" id="JBBCAQ010000010">
    <property type="protein sequence ID" value="KAK7601772.1"/>
    <property type="molecule type" value="Genomic_DNA"/>
</dbReference>
<dbReference type="AlphaFoldDB" id="A0AAN9Y8K5"/>
<name>A0AAN9Y8K5_9HEMI</name>
<dbReference type="Proteomes" id="UP001367676">
    <property type="component" value="Unassembled WGS sequence"/>
</dbReference>
<keyword evidence="2" id="KW-1185">Reference proteome</keyword>
<reference evidence="1 2" key="1">
    <citation type="submission" date="2024-03" db="EMBL/GenBank/DDBJ databases">
        <title>Adaptation during the transition from Ophiocordyceps entomopathogen to insect associate is accompanied by gene loss and intensified selection.</title>
        <authorList>
            <person name="Ward C.M."/>
            <person name="Onetto C.A."/>
            <person name="Borneman A.R."/>
        </authorList>
    </citation>
    <scope>NUCLEOTIDE SEQUENCE [LARGE SCALE GENOMIC DNA]</scope>
    <source>
        <strain evidence="1">AWRI1</strain>
        <tissue evidence="1">Single Adult Female</tissue>
    </source>
</reference>
<organism evidence="1 2">
    <name type="scientific">Parthenolecanium corni</name>
    <dbReference type="NCBI Taxonomy" id="536013"/>
    <lineage>
        <taxon>Eukaryota</taxon>
        <taxon>Metazoa</taxon>
        <taxon>Ecdysozoa</taxon>
        <taxon>Arthropoda</taxon>
        <taxon>Hexapoda</taxon>
        <taxon>Insecta</taxon>
        <taxon>Pterygota</taxon>
        <taxon>Neoptera</taxon>
        <taxon>Paraneoptera</taxon>
        <taxon>Hemiptera</taxon>
        <taxon>Sternorrhyncha</taxon>
        <taxon>Coccoidea</taxon>
        <taxon>Coccidae</taxon>
        <taxon>Parthenolecanium</taxon>
    </lineage>
</organism>
<accession>A0AAN9Y8K5</accession>
<sequence>MAENVTVGRGNEKPLKNDYDPYKLEVIIREDPTVEEELQNLISDCKITVKKWELWMMTLVNRRKYQLPKKPTINLRLDQANLMNVIHYINHIPSIESAILYYQEPQHPRVNIFMLLDDVVFILGFSSNKITINSCMGQILKSALLSREIKKIVHYNPCLGEETSFNMPSKKDEIINFIRKHNKLDPVYPENFLIKGLTKYFVNIPDIACQHHSD</sequence>
<evidence type="ECO:0000313" key="2">
    <source>
        <dbReference type="Proteomes" id="UP001367676"/>
    </source>
</evidence>
<comment type="caution">
    <text evidence="1">The sequence shown here is derived from an EMBL/GenBank/DDBJ whole genome shotgun (WGS) entry which is preliminary data.</text>
</comment>
<evidence type="ECO:0000313" key="1">
    <source>
        <dbReference type="EMBL" id="KAK7601772.1"/>
    </source>
</evidence>
<proteinExistence type="predicted"/>
<gene>
    <name evidence="1" type="ORF">V9T40_009213</name>
</gene>